<dbReference type="GO" id="GO:0046512">
    <property type="term" value="P:sphingosine biosynthetic process"/>
    <property type="evidence" value="ECO:0007669"/>
    <property type="project" value="TreeGrafter"/>
</dbReference>
<dbReference type="GO" id="GO:0004758">
    <property type="term" value="F:serine C-palmitoyltransferase activity"/>
    <property type="evidence" value="ECO:0007669"/>
    <property type="project" value="UniProtKB-EC"/>
</dbReference>
<dbReference type="Gene3D" id="3.90.1150.10">
    <property type="entry name" value="Aspartate Aminotransferase, domain 1"/>
    <property type="match status" value="1"/>
</dbReference>
<proteinExistence type="inferred from homology"/>
<organism evidence="4 5">
    <name type="scientific">Halocaridina rubra</name>
    <name type="common">Hawaiian red shrimp</name>
    <dbReference type="NCBI Taxonomy" id="373956"/>
    <lineage>
        <taxon>Eukaryota</taxon>
        <taxon>Metazoa</taxon>
        <taxon>Ecdysozoa</taxon>
        <taxon>Arthropoda</taxon>
        <taxon>Crustacea</taxon>
        <taxon>Multicrustacea</taxon>
        <taxon>Malacostraca</taxon>
        <taxon>Eumalacostraca</taxon>
        <taxon>Eucarida</taxon>
        <taxon>Decapoda</taxon>
        <taxon>Pleocyemata</taxon>
        <taxon>Caridea</taxon>
        <taxon>Atyoidea</taxon>
        <taxon>Atyidae</taxon>
        <taxon>Halocaridina</taxon>
    </lineage>
</organism>
<evidence type="ECO:0000256" key="1">
    <source>
        <dbReference type="ARBA" id="ARBA00001933"/>
    </source>
</evidence>
<dbReference type="EMBL" id="JAXCGZ010010063">
    <property type="protein sequence ID" value="KAK7075851.1"/>
    <property type="molecule type" value="Genomic_DNA"/>
</dbReference>
<gene>
    <name evidence="4" type="primary">SPTLC3</name>
    <name evidence="4" type="ORF">SK128_006602</name>
</gene>
<dbReference type="GO" id="GO:0046513">
    <property type="term" value="P:ceramide biosynthetic process"/>
    <property type="evidence" value="ECO:0007669"/>
    <property type="project" value="TreeGrafter"/>
</dbReference>
<dbReference type="GO" id="GO:0016020">
    <property type="term" value="C:membrane"/>
    <property type="evidence" value="ECO:0007669"/>
    <property type="project" value="GOC"/>
</dbReference>
<reference evidence="4 5" key="1">
    <citation type="submission" date="2023-11" db="EMBL/GenBank/DDBJ databases">
        <title>Halocaridina rubra genome assembly.</title>
        <authorList>
            <person name="Smith C."/>
        </authorList>
    </citation>
    <scope>NUCLEOTIDE SEQUENCE [LARGE SCALE GENOMIC DNA]</scope>
    <source>
        <strain evidence="4">EP-1</strain>
        <tissue evidence="4">Whole</tissue>
    </source>
</reference>
<keyword evidence="3 4" id="KW-0808">Transferase</keyword>
<dbReference type="SUPFAM" id="SSF53383">
    <property type="entry name" value="PLP-dependent transferases"/>
    <property type="match status" value="1"/>
</dbReference>
<dbReference type="AlphaFoldDB" id="A0AAN8X436"/>
<dbReference type="InterPro" id="IPR015424">
    <property type="entry name" value="PyrdxlP-dep_Trfase"/>
</dbReference>
<dbReference type="InterPro" id="IPR050087">
    <property type="entry name" value="AON_synthase_class-II"/>
</dbReference>
<dbReference type="GO" id="GO:0017059">
    <property type="term" value="C:serine palmitoyltransferase complex"/>
    <property type="evidence" value="ECO:0007669"/>
    <property type="project" value="TreeGrafter"/>
</dbReference>
<comment type="similarity">
    <text evidence="2">Belongs to the class-II pyridoxal-phosphate-dependent aminotransferase family.</text>
</comment>
<comment type="caution">
    <text evidence="4">The sequence shown here is derived from an EMBL/GenBank/DDBJ whole genome shotgun (WGS) entry which is preliminary data.</text>
</comment>
<evidence type="ECO:0000313" key="4">
    <source>
        <dbReference type="EMBL" id="KAK7075851.1"/>
    </source>
</evidence>
<dbReference type="PANTHER" id="PTHR13693">
    <property type="entry name" value="CLASS II AMINOTRANSFERASE/8-AMINO-7-OXONONANOATE SYNTHASE"/>
    <property type="match status" value="1"/>
</dbReference>
<keyword evidence="4" id="KW-0012">Acyltransferase</keyword>
<dbReference type="EC" id="2.3.1.50" evidence="4"/>
<name>A0AAN8X436_HALRR</name>
<dbReference type="Proteomes" id="UP001381693">
    <property type="component" value="Unassembled WGS sequence"/>
</dbReference>
<evidence type="ECO:0000313" key="5">
    <source>
        <dbReference type="Proteomes" id="UP001381693"/>
    </source>
</evidence>
<sequence length="77" mass="8518">MGFIVYGHDDSPVVPMILYLVPKISYFVRELTRRGIAGVGVGFPATRITGGRMRFCLSAAHTKDMLDTVYSSCNIFT</sequence>
<keyword evidence="5" id="KW-1185">Reference proteome</keyword>
<comment type="cofactor">
    <cofactor evidence="1">
        <name>pyridoxal 5'-phosphate</name>
        <dbReference type="ChEBI" id="CHEBI:597326"/>
    </cofactor>
</comment>
<evidence type="ECO:0000256" key="2">
    <source>
        <dbReference type="ARBA" id="ARBA00008392"/>
    </source>
</evidence>
<dbReference type="PANTHER" id="PTHR13693:SF3">
    <property type="entry name" value="LD36009P"/>
    <property type="match status" value="1"/>
</dbReference>
<dbReference type="InterPro" id="IPR015422">
    <property type="entry name" value="PyrdxlP-dep_Trfase_small"/>
</dbReference>
<evidence type="ECO:0000256" key="3">
    <source>
        <dbReference type="ARBA" id="ARBA00022679"/>
    </source>
</evidence>
<protein>
    <submittedName>
        <fullName evidence="4">Serine palmitoyltransferase, long chain base subunit</fullName>
        <ecNumber evidence="4">2.3.1.50</ecNumber>
    </submittedName>
</protein>
<accession>A0AAN8X436</accession>